<dbReference type="EMBL" id="ASPP01042209">
    <property type="protein sequence ID" value="ETO00027.1"/>
    <property type="molecule type" value="Genomic_DNA"/>
</dbReference>
<proteinExistence type="predicted"/>
<feature type="compositionally biased region" description="Basic and acidic residues" evidence="1">
    <location>
        <begin position="146"/>
        <end position="167"/>
    </location>
</feature>
<sequence length="181" mass="20346">MLSGADSFPAVTRVSPLYRSGRRPQFQLQSQQQVQMATPTQLVSSSRALGQAKWKKSNTSASSEPRRRRRREHQGANKTIMTTTIITTTIITTGSVRKDKHCILGAVIGVGGFGYVRESVDVKKMQRNATTASMPHMERLSNDHFRLDRDHVHGNSKDKDNDKDLGNDKANYPLHYYTSNE</sequence>
<comment type="caution">
    <text evidence="2">The sequence shown here is derived from an EMBL/GenBank/DDBJ whole genome shotgun (WGS) entry which is preliminary data.</text>
</comment>
<evidence type="ECO:0000256" key="1">
    <source>
        <dbReference type="SAM" id="MobiDB-lite"/>
    </source>
</evidence>
<feature type="region of interest" description="Disordered" evidence="1">
    <location>
        <begin position="146"/>
        <end position="181"/>
    </location>
</feature>
<gene>
    <name evidence="2" type="ORF">RFI_37432</name>
</gene>
<dbReference type="Proteomes" id="UP000023152">
    <property type="component" value="Unassembled WGS sequence"/>
</dbReference>
<evidence type="ECO:0000313" key="3">
    <source>
        <dbReference type="Proteomes" id="UP000023152"/>
    </source>
</evidence>
<evidence type="ECO:0000313" key="2">
    <source>
        <dbReference type="EMBL" id="ETO00027.1"/>
    </source>
</evidence>
<feature type="region of interest" description="Disordered" evidence="1">
    <location>
        <begin position="29"/>
        <end position="78"/>
    </location>
</feature>
<reference evidence="2 3" key="1">
    <citation type="journal article" date="2013" name="Curr. Biol.">
        <title>The Genome of the Foraminiferan Reticulomyxa filosa.</title>
        <authorList>
            <person name="Glockner G."/>
            <person name="Hulsmann N."/>
            <person name="Schleicher M."/>
            <person name="Noegel A.A."/>
            <person name="Eichinger L."/>
            <person name="Gallinger C."/>
            <person name="Pawlowski J."/>
            <person name="Sierra R."/>
            <person name="Euteneuer U."/>
            <person name="Pillet L."/>
            <person name="Moustafa A."/>
            <person name="Platzer M."/>
            <person name="Groth M."/>
            <person name="Szafranski K."/>
            <person name="Schliwa M."/>
        </authorList>
    </citation>
    <scope>NUCLEOTIDE SEQUENCE [LARGE SCALE GENOMIC DNA]</scope>
</reference>
<dbReference type="AlphaFoldDB" id="X6LFW6"/>
<feature type="compositionally biased region" description="Polar residues" evidence="1">
    <location>
        <begin position="36"/>
        <end position="48"/>
    </location>
</feature>
<name>X6LFW6_RETFI</name>
<keyword evidence="3" id="KW-1185">Reference proteome</keyword>
<accession>X6LFW6</accession>
<protein>
    <submittedName>
        <fullName evidence="2">Uncharacterized protein</fullName>
    </submittedName>
</protein>
<organism evidence="2 3">
    <name type="scientific">Reticulomyxa filosa</name>
    <dbReference type="NCBI Taxonomy" id="46433"/>
    <lineage>
        <taxon>Eukaryota</taxon>
        <taxon>Sar</taxon>
        <taxon>Rhizaria</taxon>
        <taxon>Retaria</taxon>
        <taxon>Foraminifera</taxon>
        <taxon>Monothalamids</taxon>
        <taxon>Reticulomyxidae</taxon>
        <taxon>Reticulomyxa</taxon>
    </lineage>
</organism>